<dbReference type="GO" id="GO:0016740">
    <property type="term" value="F:transferase activity"/>
    <property type="evidence" value="ECO:0007669"/>
    <property type="project" value="UniProtKB-KW"/>
</dbReference>
<dbReference type="InterPro" id="IPR036390">
    <property type="entry name" value="WH_DNA-bd_sf"/>
</dbReference>
<dbReference type="RefSeq" id="WP_017831771.1">
    <property type="nucleotide sequence ID" value="NZ_JSUH01000003.1"/>
</dbReference>
<evidence type="ECO:0000313" key="1">
    <source>
        <dbReference type="EMBL" id="KHD98295.1"/>
    </source>
</evidence>
<name>A0A0A6VTT2_KOCRO</name>
<proteinExistence type="predicted"/>
<protein>
    <submittedName>
        <fullName evidence="1">S-adenosylmethionine tRNA ribosyltransferase</fullName>
    </submittedName>
</protein>
<evidence type="ECO:0000313" key="2">
    <source>
        <dbReference type="Proteomes" id="UP000030466"/>
    </source>
</evidence>
<dbReference type="EMBL" id="JSUH01000003">
    <property type="protein sequence ID" value="KHD98295.1"/>
    <property type="molecule type" value="Genomic_DNA"/>
</dbReference>
<dbReference type="Pfam" id="PF11625">
    <property type="entry name" value="DUF3253"/>
    <property type="match status" value="1"/>
</dbReference>
<accession>A0A0A6VTT2</accession>
<dbReference type="Proteomes" id="UP000030466">
    <property type="component" value="Unassembled WGS sequence"/>
</dbReference>
<dbReference type="AlphaFoldDB" id="A0A0A6VTT2"/>
<keyword evidence="1" id="KW-0808">Transferase</keyword>
<dbReference type="InterPro" id="IPR021660">
    <property type="entry name" value="DUF3253"/>
</dbReference>
<keyword evidence="2" id="KW-1185">Reference proteome</keyword>
<organism evidence="1 2">
    <name type="scientific">Kocuria rosea subsp. polaris</name>
    <dbReference type="NCBI Taxonomy" id="136273"/>
    <lineage>
        <taxon>Bacteria</taxon>
        <taxon>Bacillati</taxon>
        <taxon>Actinomycetota</taxon>
        <taxon>Actinomycetes</taxon>
        <taxon>Micrococcales</taxon>
        <taxon>Micrococcaceae</taxon>
        <taxon>Kocuria</taxon>
    </lineage>
</organism>
<dbReference type="InterPro" id="IPR036388">
    <property type="entry name" value="WH-like_DNA-bd_sf"/>
</dbReference>
<dbReference type="SUPFAM" id="SSF46785">
    <property type="entry name" value="Winged helix' DNA-binding domain"/>
    <property type="match status" value="1"/>
</dbReference>
<sequence>MTTPSPSEVRSVLLDLVRRRGSGKTVCPSEAARALAAEGWRDLMEDVRQEAYRMADAGLVDITQQGRVVDGRTARGPIRVRLR</sequence>
<dbReference type="Gene3D" id="1.10.10.10">
    <property type="entry name" value="Winged helix-like DNA-binding domain superfamily/Winged helix DNA-binding domain"/>
    <property type="match status" value="1"/>
</dbReference>
<comment type="caution">
    <text evidence="1">The sequence shown here is derived from an EMBL/GenBank/DDBJ whole genome shotgun (WGS) entry which is preliminary data.</text>
</comment>
<reference evidence="1 2" key="1">
    <citation type="journal article" date="2003" name="Int. J. Syst. Evol. Microbiol.">
        <title>Kocuria polaris sp. nov., an orange-pigmented psychrophilic bacterium isolated from an Antarctic cyanobacterial mat sample.</title>
        <authorList>
            <person name="Reddy G.S."/>
            <person name="Prakash J.S."/>
            <person name="Prabahar V."/>
            <person name="Matsumoto G.I."/>
            <person name="Stackebrandt E."/>
            <person name="Shivaji S."/>
        </authorList>
    </citation>
    <scope>NUCLEOTIDE SEQUENCE [LARGE SCALE GENOMIC DNA]</scope>
    <source>
        <strain evidence="1 2">CMS 76or</strain>
    </source>
</reference>
<gene>
    <name evidence="1" type="ORF">GY22_04310</name>
</gene>